<feature type="transmembrane region" description="Helical" evidence="1">
    <location>
        <begin position="12"/>
        <end position="32"/>
    </location>
</feature>
<protein>
    <submittedName>
        <fullName evidence="2">DUF420 domain-containing protein</fullName>
    </submittedName>
</protein>
<feature type="transmembrane region" description="Helical" evidence="1">
    <location>
        <begin position="79"/>
        <end position="97"/>
    </location>
</feature>
<reference evidence="2" key="1">
    <citation type="submission" date="2022-04" db="EMBL/GenBank/DDBJ databases">
        <title>Halocatena sp. nov., isolated from a salt lake.</title>
        <authorList>
            <person name="Cui H.-L."/>
        </authorList>
    </citation>
    <scope>NUCLEOTIDE SEQUENCE</scope>
    <source>
        <strain evidence="2">AD-1</strain>
    </source>
</reference>
<feature type="transmembrane region" description="Helical" evidence="1">
    <location>
        <begin position="162"/>
        <end position="181"/>
    </location>
</feature>
<dbReference type="Proteomes" id="UP000831768">
    <property type="component" value="Chromosome"/>
</dbReference>
<accession>A0A8U0A3F4</accession>
<dbReference type="EMBL" id="CP096019">
    <property type="protein sequence ID" value="UPM43711.1"/>
    <property type="molecule type" value="Genomic_DNA"/>
</dbReference>
<proteinExistence type="predicted"/>
<evidence type="ECO:0000313" key="3">
    <source>
        <dbReference type="Proteomes" id="UP000831768"/>
    </source>
</evidence>
<gene>
    <name evidence="2" type="ORF">MW046_04495</name>
</gene>
<keyword evidence="1" id="KW-0472">Membrane</keyword>
<feature type="transmembrane region" description="Helical" evidence="1">
    <location>
        <begin position="117"/>
        <end position="141"/>
    </location>
</feature>
<name>A0A8U0A3F4_9EURY</name>
<evidence type="ECO:0000256" key="1">
    <source>
        <dbReference type="SAM" id="Phobius"/>
    </source>
</evidence>
<sequence>MHQQIKQNVPAVTGVLTLLSLGFVFGAALQIIPSTVFPHVSGLIAVIPHLNAGISLTAIALISAGWYFIRNDAVEKHQYAMVTSFGLFVAFLGLYLYRVTLEGPSPFLGPDVIKTYVYLPLLAIHILLAIVCIPLLYYVLLLALTRPVSELYATNHRRVARIAAPLWLISFFLGVVVYGLLHVVY</sequence>
<dbReference type="InterPro" id="IPR007352">
    <property type="entry name" value="DUF420"/>
</dbReference>
<evidence type="ECO:0000313" key="2">
    <source>
        <dbReference type="EMBL" id="UPM43711.1"/>
    </source>
</evidence>
<dbReference type="Pfam" id="PF04238">
    <property type="entry name" value="DUF420"/>
    <property type="match status" value="1"/>
</dbReference>
<dbReference type="PANTHER" id="PTHR37692">
    <property type="entry name" value="HYPOTHETICAL MEMBRANE SPANNING PROTEIN"/>
    <property type="match status" value="1"/>
</dbReference>
<keyword evidence="1" id="KW-1133">Transmembrane helix</keyword>
<feature type="transmembrane region" description="Helical" evidence="1">
    <location>
        <begin position="44"/>
        <end position="67"/>
    </location>
</feature>
<keyword evidence="3" id="KW-1185">Reference proteome</keyword>
<organism evidence="2 3">
    <name type="scientific">Halocatena salina</name>
    <dbReference type="NCBI Taxonomy" id="2934340"/>
    <lineage>
        <taxon>Archaea</taxon>
        <taxon>Methanobacteriati</taxon>
        <taxon>Methanobacteriota</taxon>
        <taxon>Stenosarchaea group</taxon>
        <taxon>Halobacteria</taxon>
        <taxon>Halobacteriales</taxon>
        <taxon>Natronomonadaceae</taxon>
        <taxon>Halocatena</taxon>
    </lineage>
</organism>
<dbReference type="AlphaFoldDB" id="A0A8U0A3F4"/>
<dbReference type="PANTHER" id="PTHR37692:SF1">
    <property type="entry name" value="DUF420 DOMAIN-CONTAINING PROTEIN"/>
    <property type="match status" value="1"/>
</dbReference>
<keyword evidence="1" id="KW-0812">Transmembrane</keyword>
<dbReference type="GeneID" id="71927280"/>
<dbReference type="KEGG" id="haad:MW046_04495"/>
<dbReference type="RefSeq" id="WP_247994372.1">
    <property type="nucleotide sequence ID" value="NZ_CP096019.1"/>
</dbReference>